<dbReference type="PANTHER" id="PTHR28055:SF1">
    <property type="entry name" value="ALTERED INHERITANCE OF MITOCHONDRIA PROTEIN 41, MITOCHONDRIAL"/>
    <property type="match status" value="1"/>
</dbReference>
<dbReference type="Pfam" id="PF09424">
    <property type="entry name" value="YqeY"/>
    <property type="match status" value="1"/>
</dbReference>
<dbReference type="AlphaFoldDB" id="A0A4R1SBE1"/>
<dbReference type="OrthoDB" id="9794041at2"/>
<sequence length="147" mass="16230">MTLREKLQDDLKNAMKSKEAVRLSVVRLAKAAMMNAEIARGHQLSDEELIEVLAKEAKQRTDSIPEYEKAGRGDIVESLRQELAILQEYLPAQLSEEEVRQIVTETIAAVGATSKREMGKVMAALMPKVKGKADGKLVNQIVGSILE</sequence>
<evidence type="ECO:0000313" key="1">
    <source>
        <dbReference type="EMBL" id="TCL76798.1"/>
    </source>
</evidence>
<name>A0A4R1SBE1_HYDET</name>
<proteinExistence type="predicted"/>
<keyword evidence="2" id="KW-1185">Reference proteome</keyword>
<comment type="caution">
    <text evidence="1">The sequence shown here is derived from an EMBL/GenBank/DDBJ whole genome shotgun (WGS) entry which is preliminary data.</text>
</comment>
<dbReference type="InterPro" id="IPR023168">
    <property type="entry name" value="GatB_Yqey_C_2"/>
</dbReference>
<dbReference type="Proteomes" id="UP000295008">
    <property type="component" value="Unassembled WGS sequence"/>
</dbReference>
<dbReference type="InterPro" id="IPR042184">
    <property type="entry name" value="YqeY/Aim41_N"/>
</dbReference>
<evidence type="ECO:0008006" key="3">
    <source>
        <dbReference type="Google" id="ProtNLM"/>
    </source>
</evidence>
<organism evidence="1 2">
    <name type="scientific">Hydrogenispora ethanolica</name>
    <dbReference type="NCBI Taxonomy" id="1082276"/>
    <lineage>
        <taxon>Bacteria</taxon>
        <taxon>Bacillati</taxon>
        <taxon>Bacillota</taxon>
        <taxon>Hydrogenispora</taxon>
    </lineage>
</organism>
<dbReference type="GO" id="GO:0016884">
    <property type="term" value="F:carbon-nitrogen ligase activity, with glutamine as amido-N-donor"/>
    <property type="evidence" value="ECO:0007669"/>
    <property type="project" value="InterPro"/>
</dbReference>
<dbReference type="SUPFAM" id="SSF89095">
    <property type="entry name" value="GatB/YqeY motif"/>
    <property type="match status" value="1"/>
</dbReference>
<reference evidence="1 2" key="1">
    <citation type="submission" date="2019-03" db="EMBL/GenBank/DDBJ databases">
        <title>Genomic Encyclopedia of Type Strains, Phase IV (KMG-IV): sequencing the most valuable type-strain genomes for metagenomic binning, comparative biology and taxonomic classification.</title>
        <authorList>
            <person name="Goeker M."/>
        </authorList>
    </citation>
    <scope>NUCLEOTIDE SEQUENCE [LARGE SCALE GENOMIC DNA]</scope>
    <source>
        <strain evidence="1 2">LX-B</strain>
    </source>
</reference>
<evidence type="ECO:0000313" key="2">
    <source>
        <dbReference type="Proteomes" id="UP000295008"/>
    </source>
</evidence>
<dbReference type="Gene3D" id="1.10.1510.10">
    <property type="entry name" value="Uncharacterised protein YqeY/AIM41 PF09424, N-terminal domain"/>
    <property type="match status" value="1"/>
</dbReference>
<gene>
    <name evidence="1" type="ORF">EDC14_100178</name>
</gene>
<protein>
    <recommendedName>
        <fullName evidence="3">GatB/YqeY domain-containing protein</fullName>
    </recommendedName>
</protein>
<accession>A0A4R1SBE1</accession>
<dbReference type="Gene3D" id="1.10.10.410">
    <property type="match status" value="1"/>
</dbReference>
<dbReference type="EMBL" id="SLUN01000001">
    <property type="protein sequence ID" value="TCL76798.1"/>
    <property type="molecule type" value="Genomic_DNA"/>
</dbReference>
<dbReference type="InterPro" id="IPR003789">
    <property type="entry name" value="Asn/Gln_tRNA_amidoTrase-B-like"/>
</dbReference>
<dbReference type="RefSeq" id="WP_132012200.1">
    <property type="nucleotide sequence ID" value="NZ_SLUN01000001.1"/>
</dbReference>
<dbReference type="InterPro" id="IPR019004">
    <property type="entry name" value="YqeY/Aim41"/>
</dbReference>
<dbReference type="PANTHER" id="PTHR28055">
    <property type="entry name" value="ALTERED INHERITANCE OF MITOCHONDRIA PROTEIN 41, MITOCHONDRIAL"/>
    <property type="match status" value="1"/>
</dbReference>